<evidence type="ECO:0000256" key="2">
    <source>
        <dbReference type="ARBA" id="ARBA00022679"/>
    </source>
</evidence>
<dbReference type="Pfam" id="PF10672">
    <property type="entry name" value="Methyltrans_SAM"/>
    <property type="match status" value="1"/>
</dbReference>
<evidence type="ECO:0000259" key="5">
    <source>
        <dbReference type="Pfam" id="PF17785"/>
    </source>
</evidence>
<dbReference type="GO" id="GO:0008168">
    <property type="term" value="F:methyltransferase activity"/>
    <property type="evidence" value="ECO:0007669"/>
    <property type="project" value="UniProtKB-KW"/>
</dbReference>
<keyword evidence="3" id="KW-0949">S-adenosyl-L-methionine</keyword>
<dbReference type="SUPFAM" id="SSF53335">
    <property type="entry name" value="S-adenosyl-L-methionine-dependent methyltransferases"/>
    <property type="match status" value="1"/>
</dbReference>
<dbReference type="CDD" id="cd11572">
    <property type="entry name" value="RlmI_M_like"/>
    <property type="match status" value="1"/>
</dbReference>
<dbReference type="CDD" id="cd02440">
    <property type="entry name" value="AdoMet_MTases"/>
    <property type="match status" value="1"/>
</dbReference>
<feature type="domain" description="RlmI-like PUA" evidence="5">
    <location>
        <begin position="7"/>
        <end position="67"/>
    </location>
</feature>
<protein>
    <submittedName>
        <fullName evidence="6">Class I SAM-dependent rRNA methyltransferase</fullName>
    </submittedName>
</protein>
<dbReference type="RefSeq" id="WP_190401498.1">
    <property type="nucleotide sequence ID" value="NZ_JACJQB010000001.1"/>
</dbReference>
<dbReference type="InterPro" id="IPR019614">
    <property type="entry name" value="SAM-dep_methyl-trfase"/>
</dbReference>
<dbReference type="Proteomes" id="UP000642094">
    <property type="component" value="Unassembled WGS sequence"/>
</dbReference>
<accession>A0ABR7ZRN0</accession>
<reference evidence="6 7" key="1">
    <citation type="journal article" date="2020" name="ISME J.">
        <title>Comparative genomics reveals insights into cyanobacterial evolution and habitat adaptation.</title>
        <authorList>
            <person name="Chen M.Y."/>
            <person name="Teng W.K."/>
            <person name="Zhao L."/>
            <person name="Hu C.X."/>
            <person name="Zhou Y.K."/>
            <person name="Han B.P."/>
            <person name="Song L.R."/>
            <person name="Shu W.S."/>
        </authorList>
    </citation>
    <scope>NUCLEOTIDE SEQUENCE [LARGE SCALE GENOMIC DNA]</scope>
    <source>
        <strain evidence="6 7">FACHB-723</strain>
    </source>
</reference>
<gene>
    <name evidence="6" type="ORF">H6F41_00445</name>
</gene>
<keyword evidence="1 6" id="KW-0489">Methyltransferase</keyword>
<name>A0ABR7ZRN0_9CYAN</name>
<evidence type="ECO:0000313" key="6">
    <source>
        <dbReference type="EMBL" id="MBD2186608.1"/>
    </source>
</evidence>
<dbReference type="Pfam" id="PF17785">
    <property type="entry name" value="PUA_3"/>
    <property type="match status" value="1"/>
</dbReference>
<comment type="caution">
    <text evidence="6">The sequence shown here is derived from an EMBL/GenBank/DDBJ whole genome shotgun (WGS) entry which is preliminary data.</text>
</comment>
<dbReference type="Gene3D" id="3.40.50.150">
    <property type="entry name" value="Vaccinia Virus protein VP39"/>
    <property type="match status" value="1"/>
</dbReference>
<organism evidence="6 7">
    <name type="scientific">Pseudanabaena mucicola FACHB-723</name>
    <dbReference type="NCBI Taxonomy" id="2692860"/>
    <lineage>
        <taxon>Bacteria</taxon>
        <taxon>Bacillati</taxon>
        <taxon>Cyanobacteriota</taxon>
        <taxon>Cyanophyceae</taxon>
        <taxon>Pseudanabaenales</taxon>
        <taxon>Pseudanabaenaceae</taxon>
        <taxon>Pseudanabaena</taxon>
    </lineage>
</organism>
<dbReference type="EMBL" id="JACJQB010000001">
    <property type="protein sequence ID" value="MBD2186608.1"/>
    <property type="molecule type" value="Genomic_DNA"/>
</dbReference>
<dbReference type="InterPro" id="IPR036974">
    <property type="entry name" value="PUA_sf"/>
</dbReference>
<dbReference type="InterPro" id="IPR041532">
    <property type="entry name" value="RlmI-like_PUA"/>
</dbReference>
<evidence type="ECO:0000313" key="7">
    <source>
        <dbReference type="Proteomes" id="UP000642094"/>
    </source>
</evidence>
<dbReference type="PANTHER" id="PTHR43042">
    <property type="entry name" value="SAM-DEPENDENT METHYLTRANSFERASE"/>
    <property type="match status" value="1"/>
</dbReference>
<evidence type="ECO:0000256" key="3">
    <source>
        <dbReference type="ARBA" id="ARBA00022691"/>
    </source>
</evidence>
<keyword evidence="7" id="KW-1185">Reference proteome</keyword>
<keyword evidence="2" id="KW-0808">Transferase</keyword>
<dbReference type="GO" id="GO:0032259">
    <property type="term" value="P:methylation"/>
    <property type="evidence" value="ECO:0007669"/>
    <property type="project" value="UniProtKB-KW"/>
</dbReference>
<dbReference type="Gene3D" id="2.30.130.10">
    <property type="entry name" value="PUA domain"/>
    <property type="match status" value="1"/>
</dbReference>
<dbReference type="PANTHER" id="PTHR43042:SF3">
    <property type="entry name" value="RIBOSOMAL RNA LARGE SUBUNIT METHYLTRANSFERASE YWBD-RELATED"/>
    <property type="match status" value="1"/>
</dbReference>
<dbReference type="InterPro" id="IPR029063">
    <property type="entry name" value="SAM-dependent_MTases_sf"/>
</dbReference>
<feature type="domain" description="S-adenosylmethionine-dependent methyltransferase" evidence="4">
    <location>
        <begin position="167"/>
        <end position="357"/>
    </location>
</feature>
<dbReference type="Gene3D" id="3.30.750.80">
    <property type="entry name" value="RNA methyltransferase domain (HRMD) like"/>
    <property type="match status" value="1"/>
</dbReference>
<evidence type="ECO:0000256" key="1">
    <source>
        <dbReference type="ARBA" id="ARBA00022603"/>
    </source>
</evidence>
<evidence type="ECO:0000259" key="4">
    <source>
        <dbReference type="Pfam" id="PF10672"/>
    </source>
</evidence>
<sequence length="397" mass="44691">MAKLREIIVSTQLKERLAQGHPWIYRDRLPREARFETGEWVRVKCGGWTGFGLWDNKGPIAIRIFSQRQLPDPRWLKARVQAAWELRSPLREQNCTAYRWLFGEGDGLAGITVDLYGEYAVVQTYMEGASVVLDWLVNALLAVAPLQGILWRTKHLENSESENPQESKTQLLWGKEPKGDITVKEHGLLFQVNLQTGQKTGLFLDHRENRRFVGEISQGKTVLNCFSYTGAFSLYALRGGASHVTNVDIGKHLAAVADTNVRLNNFDRDRHNFVTADCFDVLHRYAQEQQTFDIVILDPPTFAKSKQNRFAAIRAYTKLNAITLKCVAPNGLLVSASCTSQVSPEAFKEMLATAAESSDRRIQIIHEAGQPLDHPVPAAFAEGRYLKFVVGKVNQIV</sequence>
<proteinExistence type="predicted"/>